<accession>A0A927GDC6</accession>
<keyword evidence="2" id="KW-1185">Reference proteome</keyword>
<comment type="caution">
    <text evidence="1">The sequence shown here is derived from an EMBL/GenBank/DDBJ whole genome shotgun (WGS) entry which is preliminary data.</text>
</comment>
<dbReference type="InterPro" id="IPR021109">
    <property type="entry name" value="Peptidase_aspartic_dom_sf"/>
</dbReference>
<proteinExistence type="predicted"/>
<dbReference type="Pfam" id="PF13650">
    <property type="entry name" value="Asp_protease_2"/>
    <property type="match status" value="1"/>
</dbReference>
<evidence type="ECO:0000313" key="1">
    <source>
        <dbReference type="EMBL" id="MBD2753533.1"/>
    </source>
</evidence>
<gene>
    <name evidence="1" type="ORF">IC230_11570</name>
</gene>
<sequence>MLRTFARAFVTLSFLFSELAVGQSGRQTIPFTIRENLIYVAVHINGHGPYQFRLDSGVSGIGRIDYRVAKELQLNIVGFQENTSGDQVKREILVAVDKLSVGSISHSGLKLVASDYKASPKQAPIDGVIGRDFFYNYLLTIDGPAQQLLVSHEALDARAGGVLSYQKPFVVTGKIGQKDLFFSLDTGSDVSFHVPMYLLTGIHYVNTPNQRIITMANTTFTMQEALITDELRLGNIKVSGQKVYYSNRANQVIIGEDFLKEHILTIDQRRKLIRID</sequence>
<name>A0A927GDC6_9BACT</name>
<organism evidence="1 2">
    <name type="scientific">Spirosoma validum</name>
    <dbReference type="NCBI Taxonomy" id="2771355"/>
    <lineage>
        <taxon>Bacteria</taxon>
        <taxon>Pseudomonadati</taxon>
        <taxon>Bacteroidota</taxon>
        <taxon>Cytophagia</taxon>
        <taxon>Cytophagales</taxon>
        <taxon>Cytophagaceae</taxon>
        <taxon>Spirosoma</taxon>
    </lineage>
</organism>
<dbReference type="RefSeq" id="WP_191039137.1">
    <property type="nucleotide sequence ID" value="NZ_JACXAA010000003.1"/>
</dbReference>
<evidence type="ECO:0000313" key="2">
    <source>
        <dbReference type="Proteomes" id="UP000653797"/>
    </source>
</evidence>
<dbReference type="SUPFAM" id="SSF50630">
    <property type="entry name" value="Acid proteases"/>
    <property type="match status" value="1"/>
</dbReference>
<protein>
    <submittedName>
        <fullName evidence="1">Retropepsin-like domain-containing protein</fullName>
    </submittedName>
</protein>
<dbReference type="Proteomes" id="UP000653797">
    <property type="component" value="Unassembled WGS sequence"/>
</dbReference>
<dbReference type="EMBL" id="JACXAA010000003">
    <property type="protein sequence ID" value="MBD2753533.1"/>
    <property type="molecule type" value="Genomic_DNA"/>
</dbReference>
<dbReference type="Gene3D" id="2.40.70.10">
    <property type="entry name" value="Acid Proteases"/>
    <property type="match status" value="2"/>
</dbReference>
<reference evidence="1" key="1">
    <citation type="submission" date="2020-09" db="EMBL/GenBank/DDBJ databases">
        <authorList>
            <person name="Kim M.K."/>
        </authorList>
    </citation>
    <scope>NUCLEOTIDE SEQUENCE</scope>
    <source>
        <strain evidence="1">BT704</strain>
    </source>
</reference>
<dbReference type="AlphaFoldDB" id="A0A927GDC6"/>